<evidence type="ECO:0000256" key="4">
    <source>
        <dbReference type="ARBA" id="ARBA00022821"/>
    </source>
</evidence>
<evidence type="ECO:0000313" key="9">
    <source>
        <dbReference type="EMBL" id="KAK3030888.1"/>
    </source>
</evidence>
<keyword evidence="3 8" id="KW-0812">Transmembrane</keyword>
<keyword evidence="4" id="KW-0611">Plant defense</keyword>
<reference evidence="9" key="1">
    <citation type="submission" date="2022-12" db="EMBL/GenBank/DDBJ databases">
        <title>Draft genome assemblies for two species of Escallonia (Escalloniales).</title>
        <authorList>
            <person name="Chanderbali A."/>
            <person name="Dervinis C."/>
            <person name="Anghel I."/>
            <person name="Soltis D."/>
            <person name="Soltis P."/>
            <person name="Zapata F."/>
        </authorList>
    </citation>
    <scope>NUCLEOTIDE SEQUENCE</scope>
    <source>
        <strain evidence="9">UCBG64.0493</strain>
        <tissue evidence="9">Leaf</tissue>
    </source>
</reference>
<accession>A0AA88WNW0</accession>
<evidence type="ECO:0000256" key="3">
    <source>
        <dbReference type="ARBA" id="ARBA00022692"/>
    </source>
</evidence>
<dbReference type="GO" id="GO:0006952">
    <property type="term" value="P:defense response"/>
    <property type="evidence" value="ECO:0007669"/>
    <property type="project" value="UniProtKB-KW"/>
</dbReference>
<comment type="caution">
    <text evidence="9">The sequence shown here is derived from an EMBL/GenBank/DDBJ whole genome shotgun (WGS) entry which is preliminary data.</text>
</comment>
<gene>
    <name evidence="9" type="ORF">RJ639_037238</name>
</gene>
<keyword evidence="6 8" id="KW-0472">Membrane</keyword>
<name>A0AA88WNW0_9ASTE</name>
<dbReference type="PANTHER" id="PTHR31942:SF74">
    <property type="entry name" value="MLO-LIKE PROTEIN 15"/>
    <property type="match status" value="1"/>
</dbReference>
<evidence type="ECO:0000256" key="6">
    <source>
        <dbReference type="ARBA" id="ARBA00023136"/>
    </source>
</evidence>
<keyword evidence="5 8" id="KW-1133">Transmembrane helix</keyword>
<dbReference type="GO" id="GO:0016020">
    <property type="term" value="C:membrane"/>
    <property type="evidence" value="ECO:0007669"/>
    <property type="project" value="UniProtKB-SubCell"/>
</dbReference>
<keyword evidence="10" id="KW-1185">Reference proteome</keyword>
<sequence>MEQEKDPALSYKAVQHLHIFIFVLAAVHVVFCALTVFFGRAQIRRWKRWEDDVQKKEDNPQEDN</sequence>
<proteinExistence type="inferred from homology"/>
<evidence type="ECO:0000313" key="10">
    <source>
        <dbReference type="Proteomes" id="UP001188597"/>
    </source>
</evidence>
<evidence type="ECO:0000256" key="8">
    <source>
        <dbReference type="SAM" id="Phobius"/>
    </source>
</evidence>
<dbReference type="AlphaFoldDB" id="A0AA88WNW0"/>
<dbReference type="InterPro" id="IPR004326">
    <property type="entry name" value="Mlo"/>
</dbReference>
<feature type="transmembrane region" description="Helical" evidence="8">
    <location>
        <begin position="17"/>
        <end position="38"/>
    </location>
</feature>
<evidence type="ECO:0000256" key="5">
    <source>
        <dbReference type="ARBA" id="ARBA00022989"/>
    </source>
</evidence>
<comment type="subcellular location">
    <subcellularLocation>
        <location evidence="1">Membrane</location>
        <topology evidence="1">Multi-pass membrane protein</topology>
    </subcellularLocation>
</comment>
<dbReference type="PANTHER" id="PTHR31942">
    <property type="entry name" value="MLO-LIKE PROTEIN 1"/>
    <property type="match status" value="1"/>
</dbReference>
<dbReference type="Proteomes" id="UP001188597">
    <property type="component" value="Unassembled WGS sequence"/>
</dbReference>
<comment type="similarity">
    <text evidence="2">Belongs to the MLO family.</text>
</comment>
<evidence type="ECO:0000256" key="7">
    <source>
        <dbReference type="ARBA" id="ARBA00023265"/>
    </source>
</evidence>
<organism evidence="9 10">
    <name type="scientific">Escallonia herrerae</name>
    <dbReference type="NCBI Taxonomy" id="1293975"/>
    <lineage>
        <taxon>Eukaryota</taxon>
        <taxon>Viridiplantae</taxon>
        <taxon>Streptophyta</taxon>
        <taxon>Embryophyta</taxon>
        <taxon>Tracheophyta</taxon>
        <taxon>Spermatophyta</taxon>
        <taxon>Magnoliopsida</taxon>
        <taxon>eudicotyledons</taxon>
        <taxon>Gunneridae</taxon>
        <taxon>Pentapetalae</taxon>
        <taxon>asterids</taxon>
        <taxon>campanulids</taxon>
        <taxon>Escalloniales</taxon>
        <taxon>Escalloniaceae</taxon>
        <taxon>Escallonia</taxon>
    </lineage>
</organism>
<evidence type="ECO:0000256" key="1">
    <source>
        <dbReference type="ARBA" id="ARBA00004141"/>
    </source>
</evidence>
<dbReference type="Pfam" id="PF03094">
    <property type="entry name" value="Mlo"/>
    <property type="match status" value="1"/>
</dbReference>
<keyword evidence="7" id="KW-0568">Pathogenesis-related protein</keyword>
<evidence type="ECO:0000256" key="2">
    <source>
        <dbReference type="ARBA" id="ARBA00006574"/>
    </source>
</evidence>
<dbReference type="EMBL" id="JAVXUP010000324">
    <property type="protein sequence ID" value="KAK3030888.1"/>
    <property type="molecule type" value="Genomic_DNA"/>
</dbReference>
<protein>
    <submittedName>
        <fullName evidence="9">Uncharacterized protein</fullName>
    </submittedName>
</protein>